<keyword evidence="1" id="KW-1133">Transmembrane helix</keyword>
<keyword evidence="1" id="KW-0812">Transmembrane</keyword>
<sequence length="161" mass="18570">MIPLKESIIPIESIQKQTAESNIRSRISKKHSLSLTNTASWVIFPDRLFVGKENDDGTVTVARYRNAIFKLFPKIYSKWQIDQQGEHVELKIKHRLSTFTVIGLWMFSVQYLVSGVLGKWLSPGIFISCILILTVGIYLITREMRINEQVLTKIAKEKFEN</sequence>
<protein>
    <submittedName>
        <fullName evidence="2">Uncharacterized protein</fullName>
    </submittedName>
</protein>
<name>A0A937FAD3_9BACT</name>
<evidence type="ECO:0000313" key="3">
    <source>
        <dbReference type="Proteomes" id="UP000659388"/>
    </source>
</evidence>
<feature type="transmembrane region" description="Helical" evidence="1">
    <location>
        <begin position="96"/>
        <end position="114"/>
    </location>
</feature>
<proteinExistence type="predicted"/>
<dbReference type="EMBL" id="JAESIY010000007">
    <property type="protein sequence ID" value="MBL3657214.1"/>
    <property type="molecule type" value="Genomic_DNA"/>
</dbReference>
<feature type="transmembrane region" description="Helical" evidence="1">
    <location>
        <begin position="120"/>
        <end position="140"/>
    </location>
</feature>
<reference evidence="2" key="1">
    <citation type="submission" date="2021-01" db="EMBL/GenBank/DDBJ databases">
        <title>Fulvivirga kasyanovii gen. nov., sp nov., a novel member of the phylum Bacteroidetes isolated from seawater in a mussel farm.</title>
        <authorList>
            <person name="Zhao L.-H."/>
            <person name="Wang Z.-J."/>
        </authorList>
    </citation>
    <scope>NUCLEOTIDE SEQUENCE</scope>
    <source>
        <strain evidence="2">2943</strain>
    </source>
</reference>
<keyword evidence="1" id="KW-0472">Membrane</keyword>
<dbReference type="AlphaFoldDB" id="A0A937FAD3"/>
<evidence type="ECO:0000256" key="1">
    <source>
        <dbReference type="SAM" id="Phobius"/>
    </source>
</evidence>
<dbReference type="Proteomes" id="UP000659388">
    <property type="component" value="Unassembled WGS sequence"/>
</dbReference>
<comment type="caution">
    <text evidence="2">The sequence shown here is derived from an EMBL/GenBank/DDBJ whole genome shotgun (WGS) entry which is preliminary data.</text>
</comment>
<evidence type="ECO:0000313" key="2">
    <source>
        <dbReference type="EMBL" id="MBL3657214.1"/>
    </source>
</evidence>
<accession>A0A937FAD3</accession>
<keyword evidence="3" id="KW-1185">Reference proteome</keyword>
<organism evidence="2 3">
    <name type="scientific">Fulvivirga sediminis</name>
    <dbReference type="NCBI Taxonomy" id="2803949"/>
    <lineage>
        <taxon>Bacteria</taxon>
        <taxon>Pseudomonadati</taxon>
        <taxon>Bacteroidota</taxon>
        <taxon>Cytophagia</taxon>
        <taxon>Cytophagales</taxon>
        <taxon>Fulvivirgaceae</taxon>
        <taxon>Fulvivirga</taxon>
    </lineage>
</organism>
<gene>
    <name evidence="2" type="ORF">JL102_13790</name>
</gene>
<dbReference type="RefSeq" id="WP_202245002.1">
    <property type="nucleotide sequence ID" value="NZ_JAESIY010000007.1"/>
</dbReference>